<keyword evidence="2" id="KW-1185">Reference proteome</keyword>
<sequence length="61" mass="7030">MTLSDTTVNPNNKAYNKNATYRSEAANLQNLYLFCAFYFAKMLKYLCLSFTETDVLSLDED</sequence>
<comment type="caution">
    <text evidence="1">The sequence shown here is derived from an EMBL/GenBank/DDBJ whole genome shotgun (WGS) entry which is preliminary data.</text>
</comment>
<organism evidence="1 2">
    <name type="scientific">Penicillium antarcticum</name>
    <dbReference type="NCBI Taxonomy" id="416450"/>
    <lineage>
        <taxon>Eukaryota</taxon>
        <taxon>Fungi</taxon>
        <taxon>Dikarya</taxon>
        <taxon>Ascomycota</taxon>
        <taxon>Pezizomycotina</taxon>
        <taxon>Eurotiomycetes</taxon>
        <taxon>Eurotiomycetidae</taxon>
        <taxon>Eurotiales</taxon>
        <taxon>Aspergillaceae</taxon>
        <taxon>Penicillium</taxon>
    </lineage>
</organism>
<dbReference type="EMBL" id="MDYN01000002">
    <property type="protein sequence ID" value="OQD89657.1"/>
    <property type="molecule type" value="Genomic_DNA"/>
</dbReference>
<proteinExistence type="predicted"/>
<gene>
    <name evidence="1" type="ORF">PENANT_c002G00331</name>
</gene>
<dbReference type="AlphaFoldDB" id="A0A1V6QKZ7"/>
<evidence type="ECO:0000313" key="2">
    <source>
        <dbReference type="Proteomes" id="UP000191672"/>
    </source>
</evidence>
<evidence type="ECO:0000313" key="1">
    <source>
        <dbReference type="EMBL" id="OQD89657.1"/>
    </source>
</evidence>
<reference evidence="2" key="1">
    <citation type="journal article" date="2017" name="Nat. Microbiol.">
        <title>Global analysis of biosynthetic gene clusters reveals vast potential of secondary metabolite production in Penicillium species.</title>
        <authorList>
            <person name="Nielsen J.C."/>
            <person name="Grijseels S."/>
            <person name="Prigent S."/>
            <person name="Ji B."/>
            <person name="Dainat J."/>
            <person name="Nielsen K.F."/>
            <person name="Frisvad J.C."/>
            <person name="Workman M."/>
            <person name="Nielsen J."/>
        </authorList>
    </citation>
    <scope>NUCLEOTIDE SEQUENCE [LARGE SCALE GENOMIC DNA]</scope>
    <source>
        <strain evidence="2">IBT 31811</strain>
    </source>
</reference>
<protein>
    <submittedName>
        <fullName evidence="1">Uncharacterized protein</fullName>
    </submittedName>
</protein>
<accession>A0A1V6QKZ7</accession>
<name>A0A1V6QKZ7_9EURO</name>
<dbReference type="Proteomes" id="UP000191672">
    <property type="component" value="Unassembled WGS sequence"/>
</dbReference>